<gene>
    <name evidence="2" type="ORF">CWB73_02175</name>
</gene>
<evidence type="ECO:0000313" key="2">
    <source>
        <dbReference type="EMBL" id="TMP83301.1"/>
    </source>
</evidence>
<protein>
    <recommendedName>
        <fullName evidence="4">DUF1570 domain-containing protein</fullName>
    </recommendedName>
</protein>
<dbReference type="Proteomes" id="UP000307362">
    <property type="component" value="Unassembled WGS sequence"/>
</dbReference>
<keyword evidence="1" id="KW-0472">Membrane</keyword>
<keyword evidence="1" id="KW-1133">Transmembrane helix</keyword>
<sequence>MKDNSRLGIRLLAIALAVIIALVFFVHFFLNSFTSKDEFAPLIDAANEQISHISTIEQPALVEPSTSHIDLFEEQAHNTNKQKTFVEQDKSYTAHTPHPWELVEVSPVQAQLCRDMELKPLTYKEVFDSDSQETKRVYSDYYELNLSILHNGREYSIASVYNEGTEKWLKAQMKDYLDRVYDTYSEWLGPEKLFKTQINIKLALNQTQYFNALAEHDAEESAKVQGVYLPWLHTAFVKIPHNERNQIIGMRLLQVLVHESVHAINFVQFGYMHRWAQEGLAQYFTHFVETRTPELFLSYEQWERRSESLAEPLSFQDVIEPSEHWLENRSALYASSFAYVQYFSTLEKSENKLITLLNTELKQRCSVLKKDWSKTHLDPNDLLYTNIQNWFEHTVIYHSQRADELEKEIQNSRATH</sequence>
<keyword evidence="1" id="KW-0812">Transmembrane</keyword>
<dbReference type="OrthoDB" id="256673at2"/>
<reference evidence="2 3" key="1">
    <citation type="submission" date="2017-12" db="EMBL/GenBank/DDBJ databases">
        <authorList>
            <person name="Paulsen S."/>
            <person name="Gram L.K."/>
        </authorList>
    </citation>
    <scope>NUCLEOTIDE SEQUENCE [LARGE SCALE GENOMIC DNA]</scope>
    <source>
        <strain evidence="2 3">S1189</strain>
    </source>
</reference>
<dbReference type="RefSeq" id="WP_138566234.1">
    <property type="nucleotide sequence ID" value="NZ_PNCM01000007.1"/>
</dbReference>
<accession>A0A5S3YYX7</accession>
<dbReference type="AlphaFoldDB" id="A0A5S3YYX7"/>
<reference evidence="3" key="2">
    <citation type="submission" date="2019-06" db="EMBL/GenBank/DDBJ databases">
        <title>Co-occurence of chitin degradation, pigmentation and bioactivity in marine Pseudoalteromonas.</title>
        <authorList>
            <person name="Sonnenschein E.C."/>
            <person name="Bech P.K."/>
        </authorList>
    </citation>
    <scope>NUCLEOTIDE SEQUENCE [LARGE SCALE GENOMIC DNA]</scope>
    <source>
        <strain evidence="3">S1189</strain>
    </source>
</reference>
<proteinExistence type="predicted"/>
<evidence type="ECO:0008006" key="4">
    <source>
        <dbReference type="Google" id="ProtNLM"/>
    </source>
</evidence>
<feature type="transmembrane region" description="Helical" evidence="1">
    <location>
        <begin position="7"/>
        <end position="30"/>
    </location>
</feature>
<evidence type="ECO:0000256" key="1">
    <source>
        <dbReference type="SAM" id="Phobius"/>
    </source>
</evidence>
<dbReference type="EMBL" id="PNCM01000007">
    <property type="protein sequence ID" value="TMP83301.1"/>
    <property type="molecule type" value="Genomic_DNA"/>
</dbReference>
<organism evidence="2 3">
    <name type="scientific">Pseudoalteromonas phenolica</name>
    <dbReference type="NCBI Taxonomy" id="161398"/>
    <lineage>
        <taxon>Bacteria</taxon>
        <taxon>Pseudomonadati</taxon>
        <taxon>Pseudomonadota</taxon>
        <taxon>Gammaproteobacteria</taxon>
        <taxon>Alteromonadales</taxon>
        <taxon>Pseudoalteromonadaceae</taxon>
        <taxon>Pseudoalteromonas</taxon>
    </lineage>
</organism>
<name>A0A5S3YYX7_9GAMM</name>
<comment type="caution">
    <text evidence="2">The sequence shown here is derived from an EMBL/GenBank/DDBJ whole genome shotgun (WGS) entry which is preliminary data.</text>
</comment>
<evidence type="ECO:0000313" key="3">
    <source>
        <dbReference type="Proteomes" id="UP000307362"/>
    </source>
</evidence>